<evidence type="ECO:0000313" key="3">
    <source>
        <dbReference type="EMBL" id="CAD8164089.1"/>
    </source>
</evidence>
<evidence type="ECO:0000256" key="1">
    <source>
        <dbReference type="SAM" id="Coils"/>
    </source>
</evidence>
<accession>A0A8S1UK68</accession>
<dbReference type="OrthoDB" id="10640388at2759"/>
<reference evidence="3" key="1">
    <citation type="submission" date="2021-01" db="EMBL/GenBank/DDBJ databases">
        <authorList>
            <consortium name="Genoscope - CEA"/>
            <person name="William W."/>
        </authorList>
    </citation>
    <scope>NUCLEOTIDE SEQUENCE</scope>
</reference>
<sequence length="478" mass="56450">MKNKRSSDFLDQSPVKIDRQHAILTPSSKVQSNQHSPTKDQFSQASCPFSLRDLEFQCIQQFIPLEQRQHFKYTFQKCKLLLHEERQVAIKEYDNINQMNQNDTSHGLYDQIEENQFEHDKPYEMSDESEQDQREHDSQSKLKTQTEVQHQPEVYIKDPKEFLDRFIGRHIVQNLSKEITVGEIANTIIQGVETSLGQKGQKNKEEIIEKKKNIISKYALSLFFSFAGRVIVKYGEGCNKCETIRNELGSMLIKKDNKWYNSISTYFCVRKEYQTDQNNNNNNIKGRIDELIKKIKEKTKELADKKGEEPADNQKKMMLKFSLEYDDQKKKVKLNCPSLQERFKTGKLKSQSLEVAKEKVKELEIEDKEEYDCLMKYFDLTIELKSIGKIKKSTFIYSQDIKILYKKTLMKKFFDIIKNRFLKISNNKNEQGELDELDELILEELKTMFEETDDKDQSKQEKKLKKARQKQKAQDVNE</sequence>
<protein>
    <submittedName>
        <fullName evidence="3">Uncharacterized protein</fullName>
    </submittedName>
</protein>
<dbReference type="OMA" id="CETIRNE"/>
<proteinExistence type="predicted"/>
<feature type="compositionally biased region" description="Basic and acidic residues" evidence="2">
    <location>
        <begin position="131"/>
        <end position="140"/>
    </location>
</feature>
<keyword evidence="4" id="KW-1185">Reference proteome</keyword>
<gene>
    <name evidence="3" type="ORF">POCTA_138.1.T0440181</name>
</gene>
<organism evidence="3 4">
    <name type="scientific">Paramecium octaurelia</name>
    <dbReference type="NCBI Taxonomy" id="43137"/>
    <lineage>
        <taxon>Eukaryota</taxon>
        <taxon>Sar</taxon>
        <taxon>Alveolata</taxon>
        <taxon>Ciliophora</taxon>
        <taxon>Intramacronucleata</taxon>
        <taxon>Oligohymenophorea</taxon>
        <taxon>Peniculida</taxon>
        <taxon>Parameciidae</taxon>
        <taxon>Paramecium</taxon>
    </lineage>
</organism>
<dbReference type="AlphaFoldDB" id="A0A8S1UK68"/>
<keyword evidence="1" id="KW-0175">Coiled coil</keyword>
<evidence type="ECO:0000313" key="4">
    <source>
        <dbReference type="Proteomes" id="UP000683925"/>
    </source>
</evidence>
<feature type="compositionally biased region" description="Basic residues" evidence="2">
    <location>
        <begin position="462"/>
        <end position="471"/>
    </location>
</feature>
<evidence type="ECO:0000256" key="2">
    <source>
        <dbReference type="SAM" id="MobiDB-lite"/>
    </source>
</evidence>
<dbReference type="EMBL" id="CAJJDP010000044">
    <property type="protein sequence ID" value="CAD8164089.1"/>
    <property type="molecule type" value="Genomic_DNA"/>
</dbReference>
<feature type="coiled-coil region" evidence="1">
    <location>
        <begin position="281"/>
        <end position="308"/>
    </location>
</feature>
<feature type="compositionally biased region" description="Basic and acidic residues" evidence="2">
    <location>
        <begin position="451"/>
        <end position="461"/>
    </location>
</feature>
<feature type="region of interest" description="Disordered" evidence="2">
    <location>
        <begin position="122"/>
        <end position="150"/>
    </location>
</feature>
<comment type="caution">
    <text evidence="3">The sequence shown here is derived from an EMBL/GenBank/DDBJ whole genome shotgun (WGS) entry which is preliminary data.</text>
</comment>
<name>A0A8S1UK68_PAROT</name>
<dbReference type="Proteomes" id="UP000683925">
    <property type="component" value="Unassembled WGS sequence"/>
</dbReference>
<feature type="region of interest" description="Disordered" evidence="2">
    <location>
        <begin position="451"/>
        <end position="478"/>
    </location>
</feature>